<dbReference type="GO" id="GO:0006302">
    <property type="term" value="P:double-strand break repair"/>
    <property type="evidence" value="ECO:0007669"/>
    <property type="project" value="TreeGrafter"/>
</dbReference>
<evidence type="ECO:0000313" key="2">
    <source>
        <dbReference type="EMBL" id="SFZ83128.1"/>
    </source>
</evidence>
<proteinExistence type="predicted"/>
<evidence type="ECO:0000313" key="3">
    <source>
        <dbReference type="Proteomes" id="UP000183447"/>
    </source>
</evidence>
<dbReference type="InterPro" id="IPR003593">
    <property type="entry name" value="AAA+_ATPase"/>
</dbReference>
<reference evidence="2 3" key="1">
    <citation type="submission" date="2016-11" db="EMBL/GenBank/DDBJ databases">
        <authorList>
            <person name="Jaros S."/>
            <person name="Januszkiewicz K."/>
            <person name="Wedrychowicz H."/>
        </authorList>
    </citation>
    <scope>NUCLEOTIDE SEQUENCE [LARGE SCALE GENOMIC DNA]</scope>
    <source>
        <strain evidence="2 3">ATCC 23634</strain>
    </source>
</reference>
<dbReference type="AlphaFoldDB" id="A0A1K2HW34"/>
<dbReference type="GO" id="GO:0005524">
    <property type="term" value="F:ATP binding"/>
    <property type="evidence" value="ECO:0007669"/>
    <property type="project" value="InterPro"/>
</dbReference>
<dbReference type="PANTHER" id="PTHR32182">
    <property type="entry name" value="DNA REPLICATION AND REPAIR PROTEIN RECF"/>
    <property type="match status" value="1"/>
</dbReference>
<dbReference type="SUPFAM" id="SSF52540">
    <property type="entry name" value="P-loop containing nucleoside triphosphate hydrolases"/>
    <property type="match status" value="1"/>
</dbReference>
<dbReference type="InterPro" id="IPR014555">
    <property type="entry name" value="RecF-like"/>
</dbReference>
<dbReference type="Proteomes" id="UP000183447">
    <property type="component" value="Unassembled WGS sequence"/>
</dbReference>
<sequence>MLSEISITGYRSIRQLRLPLRRVTVVVGANGTGKTNLYRAIALLQGAASGSLARDIAAEGGMDSVFWAGGRKTGSAPLEEEAGNWVHSVRKDQSHRIAIAARFDRDEGLDYSLELGAPIPGRGLPGEAVVKSEQVAMAGGKRSVTLLDRKASGLRVRGIEGRWEEPGLELLGSETALSMVAASHPQIANLRQAMLQWRFYQGFRTDPASPLRKPSASASATHLDADGGNLAAVFATLAWIREDTRALDAAIDQAFPGAKLEIGGDADGLRIALRYRDYPFRPFSVAELSDGTLQFLALAGALLSYRPPPLLVLNEPEASLHPDIVPAIGAMVAEAARTSQIIVVTHSTILADAIAEATGARPMRLLRDGNGTEVEGYNALMGRFDDED</sequence>
<dbReference type="CDD" id="cd00267">
    <property type="entry name" value="ABC_ATPase"/>
    <property type="match status" value="1"/>
</dbReference>
<feature type="domain" description="AAA+ ATPase" evidence="1">
    <location>
        <begin position="20"/>
        <end position="369"/>
    </location>
</feature>
<dbReference type="PANTHER" id="PTHR32182:SF25">
    <property type="entry name" value="SLR1056 PROTEIN"/>
    <property type="match status" value="1"/>
</dbReference>
<evidence type="ECO:0000259" key="1">
    <source>
        <dbReference type="SMART" id="SM00382"/>
    </source>
</evidence>
<keyword evidence="3" id="KW-1185">Reference proteome</keyword>
<gene>
    <name evidence="2" type="ORF">SAMN02983003_1473</name>
</gene>
<dbReference type="Pfam" id="PF13304">
    <property type="entry name" value="AAA_21"/>
    <property type="match status" value="1"/>
</dbReference>
<dbReference type="SMART" id="SM00382">
    <property type="entry name" value="AAA"/>
    <property type="match status" value="1"/>
</dbReference>
<dbReference type="OrthoDB" id="7596665at2"/>
<dbReference type="InterPro" id="IPR003959">
    <property type="entry name" value="ATPase_AAA_core"/>
</dbReference>
<dbReference type="Pfam" id="PF13175">
    <property type="entry name" value="AAA_15"/>
    <property type="match status" value="1"/>
</dbReference>
<dbReference type="InterPro" id="IPR041685">
    <property type="entry name" value="AAA_GajA/Old/RecF-like"/>
</dbReference>
<dbReference type="RefSeq" id="WP_072340327.1">
    <property type="nucleotide sequence ID" value="NZ_FPKU01000001.1"/>
</dbReference>
<dbReference type="STRING" id="665118.SAMN02983003_1473"/>
<dbReference type="PIRSF" id="PIRSF029347">
    <property type="entry name" value="RecF"/>
    <property type="match status" value="1"/>
</dbReference>
<name>A0A1K2HW34_9HYPH</name>
<dbReference type="GO" id="GO:0000731">
    <property type="term" value="P:DNA synthesis involved in DNA repair"/>
    <property type="evidence" value="ECO:0007669"/>
    <property type="project" value="TreeGrafter"/>
</dbReference>
<protein>
    <submittedName>
        <fullName evidence="2">Predicted ATPase</fullName>
    </submittedName>
</protein>
<dbReference type="GO" id="GO:0016887">
    <property type="term" value="F:ATP hydrolysis activity"/>
    <property type="evidence" value="ECO:0007669"/>
    <property type="project" value="InterPro"/>
</dbReference>
<dbReference type="EMBL" id="FPKU01000001">
    <property type="protein sequence ID" value="SFZ83128.1"/>
    <property type="molecule type" value="Genomic_DNA"/>
</dbReference>
<dbReference type="InterPro" id="IPR027417">
    <property type="entry name" value="P-loop_NTPase"/>
</dbReference>
<accession>A0A1K2HW34</accession>
<dbReference type="Gene3D" id="3.40.50.300">
    <property type="entry name" value="P-loop containing nucleotide triphosphate hydrolases"/>
    <property type="match status" value="2"/>
</dbReference>
<organism evidence="2 3">
    <name type="scientific">Devosia enhydra</name>
    <dbReference type="NCBI Taxonomy" id="665118"/>
    <lineage>
        <taxon>Bacteria</taxon>
        <taxon>Pseudomonadati</taxon>
        <taxon>Pseudomonadota</taxon>
        <taxon>Alphaproteobacteria</taxon>
        <taxon>Hyphomicrobiales</taxon>
        <taxon>Devosiaceae</taxon>
        <taxon>Devosia</taxon>
    </lineage>
</organism>